<dbReference type="EMBL" id="CP002772">
    <property type="protein sequence ID" value="AEG19248.1"/>
    <property type="molecule type" value="Genomic_DNA"/>
</dbReference>
<dbReference type="Proteomes" id="UP000009231">
    <property type="component" value="Chromosome"/>
</dbReference>
<accession>F6D4K8</accession>
<dbReference type="KEGG" id="mew:MSWAN_2240"/>
<dbReference type="HOGENOM" id="CLU_3371367_0_0_2"/>
<sequence length="34" mass="3759">MITKMKSQTVNEVIISTERQKNGVKIRAGVSNVV</sequence>
<name>F6D4K8_METPW</name>
<proteinExistence type="predicted"/>
<keyword evidence="2" id="KW-1185">Reference proteome</keyword>
<gene>
    <name evidence="1" type="ordered locus">MSWAN_2240</name>
</gene>
<evidence type="ECO:0000313" key="2">
    <source>
        <dbReference type="Proteomes" id="UP000009231"/>
    </source>
</evidence>
<dbReference type="AlphaFoldDB" id="F6D4K8"/>
<evidence type="ECO:0000313" key="1">
    <source>
        <dbReference type="EMBL" id="AEG19248.1"/>
    </source>
</evidence>
<reference evidence="1 2" key="1">
    <citation type="journal article" date="2014" name="Int. J. Syst. Evol. Microbiol.">
        <title>Methanobacterium paludis sp. nov. and a novel strain of Methanobacterium lacus isolated from northern peatlands.</title>
        <authorList>
            <person name="Cadillo-Quiroz H."/>
            <person name="Brauer S.L."/>
            <person name="Goodson N."/>
            <person name="Yavitt J.B."/>
            <person name="Zinder S.H."/>
        </authorList>
    </citation>
    <scope>NUCLEOTIDE SEQUENCE [LARGE SCALE GENOMIC DNA]</scope>
    <source>
        <strain evidence="2">DSM 25820 / JCM 18151 / SWAN1</strain>
    </source>
</reference>
<organism evidence="1 2">
    <name type="scientific">Methanobacterium paludis (strain DSM 25820 / JCM 18151 / SWAN1)</name>
    <dbReference type="NCBI Taxonomy" id="868131"/>
    <lineage>
        <taxon>Archaea</taxon>
        <taxon>Methanobacteriati</taxon>
        <taxon>Methanobacteriota</taxon>
        <taxon>Methanomada group</taxon>
        <taxon>Methanobacteria</taxon>
        <taxon>Methanobacteriales</taxon>
        <taxon>Methanobacteriaceae</taxon>
        <taxon>Methanobacterium</taxon>
    </lineage>
</organism>
<protein>
    <submittedName>
        <fullName evidence="1">Uncharacterized protein</fullName>
    </submittedName>
</protein>